<dbReference type="Pfam" id="PF09084">
    <property type="entry name" value="NMT1"/>
    <property type="match status" value="1"/>
</dbReference>
<proteinExistence type="predicted"/>
<dbReference type="PANTHER" id="PTHR30024">
    <property type="entry name" value="ALIPHATIC SULFONATES-BINDING PROTEIN-RELATED"/>
    <property type="match status" value="1"/>
</dbReference>
<name>A0A2T6AG24_9RHOB</name>
<feature type="signal peptide" evidence="1">
    <location>
        <begin position="1"/>
        <end position="23"/>
    </location>
</feature>
<dbReference type="SUPFAM" id="SSF53850">
    <property type="entry name" value="Periplasmic binding protein-like II"/>
    <property type="match status" value="1"/>
</dbReference>
<protein>
    <submittedName>
        <fullName evidence="3">NitT/TauT family transport system substrate-binding protein</fullName>
    </submittedName>
</protein>
<keyword evidence="1" id="KW-0732">Signal</keyword>
<reference evidence="3 4" key="1">
    <citation type="submission" date="2018-04" db="EMBL/GenBank/DDBJ databases">
        <title>Genomic Encyclopedia of Archaeal and Bacterial Type Strains, Phase II (KMG-II): from individual species to whole genera.</title>
        <authorList>
            <person name="Goeker M."/>
        </authorList>
    </citation>
    <scope>NUCLEOTIDE SEQUENCE [LARGE SCALE GENOMIC DNA]</scope>
    <source>
        <strain evidence="3 4">DSM 29329</strain>
    </source>
</reference>
<feature type="chain" id="PRO_5015470693" evidence="1">
    <location>
        <begin position="24"/>
        <end position="345"/>
    </location>
</feature>
<feature type="domain" description="SsuA/THI5-like" evidence="2">
    <location>
        <begin position="48"/>
        <end position="271"/>
    </location>
</feature>
<dbReference type="Proteomes" id="UP000244069">
    <property type="component" value="Unassembled WGS sequence"/>
</dbReference>
<evidence type="ECO:0000256" key="1">
    <source>
        <dbReference type="SAM" id="SignalP"/>
    </source>
</evidence>
<accession>A0A2T6AG24</accession>
<dbReference type="EMBL" id="QBKN01000025">
    <property type="protein sequence ID" value="PTX42727.1"/>
    <property type="molecule type" value="Genomic_DNA"/>
</dbReference>
<dbReference type="Gene3D" id="3.40.190.10">
    <property type="entry name" value="Periplasmic binding protein-like II"/>
    <property type="match status" value="2"/>
</dbReference>
<dbReference type="InterPro" id="IPR015168">
    <property type="entry name" value="SsuA/THI5"/>
</dbReference>
<organism evidence="3 4">
    <name type="scientific">Allosediminivita pacifica</name>
    <dbReference type="NCBI Taxonomy" id="1267769"/>
    <lineage>
        <taxon>Bacteria</taxon>
        <taxon>Pseudomonadati</taxon>
        <taxon>Pseudomonadota</taxon>
        <taxon>Alphaproteobacteria</taxon>
        <taxon>Rhodobacterales</taxon>
        <taxon>Paracoccaceae</taxon>
        <taxon>Allosediminivita</taxon>
    </lineage>
</organism>
<sequence length="345" mass="37046">MNNHHLNRRAVLGGFAAAGAATAFPGLSLAQTGPLEVGSVEVISVRDPQHSGQLALALENGFFADEGLEVTPNYTVNGPDLPSLAASGRVKVLFSAMEQVASLRLRGLDFRWIMKLSDISNTQGVVIGNNSGIETPVDLAGKRVGMYAGASVELAIENMCKDHGVDFSSLRFINMEPPEQAIALMQGDIDVMACWEPYVANAARSGGRLYFTGSQSYVEDAQTPKDVNWLYLATGLTTSGDFLEEAPNTLKAMMRAMIRANEIIINDPAAAVDPIARGLGIPTDGLEGILKANDYRPDLDQRLATGYPDYIKWAVERGFLDEFVPLDDIVDTSLLSEVAPGSVKI</sequence>
<comment type="caution">
    <text evidence="3">The sequence shown here is derived from an EMBL/GenBank/DDBJ whole genome shotgun (WGS) entry which is preliminary data.</text>
</comment>
<keyword evidence="4" id="KW-1185">Reference proteome</keyword>
<dbReference type="AlphaFoldDB" id="A0A2T6AG24"/>
<dbReference type="RefSeq" id="WP_107978044.1">
    <property type="nucleotide sequence ID" value="NZ_BMEZ01000008.1"/>
</dbReference>
<evidence type="ECO:0000313" key="4">
    <source>
        <dbReference type="Proteomes" id="UP000244069"/>
    </source>
</evidence>
<dbReference type="OrthoDB" id="9815602at2"/>
<gene>
    <name evidence="3" type="ORF">C8N44_12523</name>
</gene>
<dbReference type="CDD" id="cd01008">
    <property type="entry name" value="PBP2_NrtA_SsuA_CpmA_like"/>
    <property type="match status" value="1"/>
</dbReference>
<evidence type="ECO:0000313" key="3">
    <source>
        <dbReference type="EMBL" id="PTX42727.1"/>
    </source>
</evidence>
<evidence type="ECO:0000259" key="2">
    <source>
        <dbReference type="Pfam" id="PF09084"/>
    </source>
</evidence>
<dbReference type="InterPro" id="IPR006311">
    <property type="entry name" value="TAT_signal"/>
</dbReference>
<dbReference type="PROSITE" id="PS51318">
    <property type="entry name" value="TAT"/>
    <property type="match status" value="1"/>
</dbReference>